<dbReference type="RefSeq" id="WP_229292545.1">
    <property type="nucleotide sequence ID" value="NZ_CP086654.1"/>
</dbReference>
<organism evidence="1 2">
    <name type="scientific">Staphylococcus ratti</name>
    <dbReference type="NCBI Taxonomy" id="2892440"/>
    <lineage>
        <taxon>Bacteria</taxon>
        <taxon>Bacillati</taxon>
        <taxon>Bacillota</taxon>
        <taxon>Bacilli</taxon>
        <taxon>Bacillales</taxon>
        <taxon>Staphylococcaceae</taxon>
        <taxon>Staphylococcus</taxon>
    </lineage>
</organism>
<evidence type="ECO:0000313" key="1">
    <source>
        <dbReference type="EMBL" id="UEX90045.1"/>
    </source>
</evidence>
<evidence type="ECO:0000313" key="2">
    <source>
        <dbReference type="Proteomes" id="UP001197626"/>
    </source>
</evidence>
<reference evidence="1 2" key="1">
    <citation type="journal article" date="2022" name="Pathogens">
        <title>Staphylococcus ratti sp. nov. Isolated from a Lab Rat.</title>
        <authorList>
            <person name="Kovarovic V."/>
            <person name="Sedlacek I."/>
            <person name="Petras P."/>
            <person name="Kralova S."/>
            <person name="Maslanova I."/>
            <person name="Svec P."/>
            <person name="Neumann-Schaal M."/>
            <person name="Botka T."/>
            <person name="Gelbicova T."/>
            <person name="Stankova E."/>
            <person name="Doskar J."/>
            <person name="Pantucek R."/>
        </authorList>
    </citation>
    <scope>NUCLEOTIDE SEQUENCE [LARGE SCALE GENOMIC DNA]</scope>
    <source>
        <strain evidence="1 2">CCM 9025</strain>
    </source>
</reference>
<protein>
    <submittedName>
        <fullName evidence="1">Uncharacterized protein</fullName>
    </submittedName>
</protein>
<name>A0ABY3PCK6_9STAP</name>
<sequence>MMKSNRFLHFYYENERAHGKAIYDVARSFLFFEYNNDALTIKSLGQRGLITVTMAV</sequence>
<dbReference type="EMBL" id="CP086654">
    <property type="protein sequence ID" value="UEX90045.1"/>
    <property type="molecule type" value="Genomic_DNA"/>
</dbReference>
<accession>A0ABY3PCK6</accession>
<gene>
    <name evidence="1" type="ORF">LN051_11010</name>
</gene>
<proteinExistence type="predicted"/>
<dbReference type="Proteomes" id="UP001197626">
    <property type="component" value="Chromosome"/>
</dbReference>
<keyword evidence="2" id="KW-1185">Reference proteome</keyword>